<accession>A0ABR9GCD0</accession>
<evidence type="ECO:0000256" key="1">
    <source>
        <dbReference type="SAM" id="SignalP"/>
    </source>
</evidence>
<proteinExistence type="predicted"/>
<gene>
    <name evidence="2" type="ORF">IGX34_15110</name>
</gene>
<evidence type="ECO:0000313" key="3">
    <source>
        <dbReference type="Proteomes" id="UP000651010"/>
    </source>
</evidence>
<reference evidence="2 3" key="1">
    <citation type="submission" date="2020-09" db="EMBL/GenBank/DDBJ databases">
        <title>Dyella sp. 7MK23 isolated from forest soil.</title>
        <authorList>
            <person name="Fu J."/>
        </authorList>
    </citation>
    <scope>NUCLEOTIDE SEQUENCE [LARGE SCALE GENOMIC DNA]</scope>
    <source>
        <strain evidence="2 3">7MK23</strain>
    </source>
</reference>
<sequence>MNNLEYLQSGAARRHLRGALVVAAIVSAVCVTPARAQSTTATMFGQAPAGEVVTAISSTGLHRHETVNAKGRYKIGSLPAGDYTVTLEKSGQTTDTRSNINLMAARGTEVDFACPNDQCAESK</sequence>
<evidence type="ECO:0000313" key="2">
    <source>
        <dbReference type="EMBL" id="MBE1161712.1"/>
    </source>
</evidence>
<dbReference type="Proteomes" id="UP000651010">
    <property type="component" value="Unassembled WGS sequence"/>
</dbReference>
<keyword evidence="1" id="KW-0732">Signal</keyword>
<dbReference type="EMBL" id="JACZZA010000009">
    <property type="protein sequence ID" value="MBE1161712.1"/>
    <property type="molecule type" value="Genomic_DNA"/>
</dbReference>
<dbReference type="InterPro" id="IPR013784">
    <property type="entry name" value="Carb-bd-like_fold"/>
</dbReference>
<protein>
    <submittedName>
        <fullName evidence="2">Carboxypeptidase regulatory-like domain-containing protein</fullName>
    </submittedName>
</protein>
<keyword evidence="3" id="KW-1185">Reference proteome</keyword>
<dbReference type="RefSeq" id="WP_192556555.1">
    <property type="nucleotide sequence ID" value="NZ_JACZZA010000009.1"/>
</dbReference>
<comment type="caution">
    <text evidence="2">The sequence shown here is derived from an EMBL/GenBank/DDBJ whole genome shotgun (WGS) entry which is preliminary data.</text>
</comment>
<name>A0ABR9GCD0_9GAMM</name>
<feature type="signal peptide" evidence="1">
    <location>
        <begin position="1"/>
        <end position="36"/>
    </location>
</feature>
<dbReference type="Pfam" id="PF13620">
    <property type="entry name" value="CarboxypepD_reg"/>
    <property type="match status" value="1"/>
</dbReference>
<dbReference type="SUPFAM" id="SSF49452">
    <property type="entry name" value="Starch-binding domain-like"/>
    <property type="match status" value="1"/>
</dbReference>
<dbReference type="Gene3D" id="2.60.40.1120">
    <property type="entry name" value="Carboxypeptidase-like, regulatory domain"/>
    <property type="match status" value="1"/>
</dbReference>
<feature type="chain" id="PRO_5046697863" evidence="1">
    <location>
        <begin position="37"/>
        <end position="123"/>
    </location>
</feature>
<organism evidence="2 3">
    <name type="scientific">Dyella acidiphila</name>
    <dbReference type="NCBI Taxonomy" id="2775866"/>
    <lineage>
        <taxon>Bacteria</taxon>
        <taxon>Pseudomonadati</taxon>
        <taxon>Pseudomonadota</taxon>
        <taxon>Gammaproteobacteria</taxon>
        <taxon>Lysobacterales</taxon>
        <taxon>Rhodanobacteraceae</taxon>
        <taxon>Dyella</taxon>
    </lineage>
</organism>